<reference evidence="3 4" key="1">
    <citation type="submission" date="2020-05" db="EMBL/GenBank/DDBJ databases">
        <authorList>
            <person name="Khan S.A."/>
            <person name="Jeon C.O."/>
            <person name="Chun B.H."/>
        </authorList>
    </citation>
    <scope>NUCLEOTIDE SEQUENCE [LARGE SCALE GENOMIC DNA]</scope>
    <source>
        <strain evidence="3 4">B156</strain>
    </source>
</reference>
<protein>
    <submittedName>
        <fullName evidence="3">Hydratase</fullName>
    </submittedName>
</protein>
<dbReference type="AlphaFoldDB" id="A0A849KNK3"/>
<evidence type="ECO:0000313" key="4">
    <source>
        <dbReference type="Proteomes" id="UP000552954"/>
    </source>
</evidence>
<dbReference type="Proteomes" id="UP000552954">
    <property type="component" value="Unassembled WGS sequence"/>
</dbReference>
<name>A0A849KNK3_9BURK</name>
<feature type="domain" description="Fumarylacetoacetase-like C-terminal" evidence="2">
    <location>
        <begin position="104"/>
        <end position="264"/>
    </location>
</feature>
<dbReference type="InterPro" id="IPR050772">
    <property type="entry name" value="Hydratase-Decarb/MhpD_sf"/>
</dbReference>
<accession>A0A849KNK3</accession>
<keyword evidence="1" id="KW-0456">Lyase</keyword>
<organism evidence="3 4">
    <name type="scientific">Ramlibacter montanisoli</name>
    <dbReference type="NCBI Taxonomy" id="2732512"/>
    <lineage>
        <taxon>Bacteria</taxon>
        <taxon>Pseudomonadati</taxon>
        <taxon>Pseudomonadota</taxon>
        <taxon>Betaproteobacteria</taxon>
        <taxon>Burkholderiales</taxon>
        <taxon>Comamonadaceae</taxon>
        <taxon>Ramlibacter</taxon>
    </lineage>
</organism>
<dbReference type="GO" id="GO:0008684">
    <property type="term" value="F:2-oxopent-4-enoate hydratase activity"/>
    <property type="evidence" value="ECO:0007669"/>
    <property type="project" value="TreeGrafter"/>
</dbReference>
<sequence>MTDQHLAPGLLRQAAQAIAAARTSLTPLPALPEGLMPRSIADGYRVQSEVHRLLAKELGPPVGYKIGCTSDVMQKYLAIPHPCAGGVHARGVHRSGVVLDAAGFVRVGVECEIAVRLGKDLGPEGAPFTRDSVADSIECYLPAIEIVDDRYAKWETLGAPTLIADDFFAAGIVLGEPVARAAVADLVDVEGRALVNGRETGRGTGADVLGHPHNALAWLANHLASQGAGLRAGEIVMTGSLVKTLWLQAGDEATMEFSGLGNVQVSFT</sequence>
<comment type="caution">
    <text evidence="3">The sequence shown here is derived from an EMBL/GenBank/DDBJ whole genome shotgun (WGS) entry which is preliminary data.</text>
</comment>
<evidence type="ECO:0000313" key="3">
    <source>
        <dbReference type="EMBL" id="NNU45413.1"/>
    </source>
</evidence>
<dbReference type="Pfam" id="PF01557">
    <property type="entry name" value="FAA_hydrolase"/>
    <property type="match status" value="1"/>
</dbReference>
<reference evidence="3 4" key="2">
    <citation type="submission" date="2020-06" db="EMBL/GenBank/DDBJ databases">
        <title>Ramlibacter rhizophilus sp. nov., isolated from rhizosphere soil of national flower Mugunghwa from South Korea.</title>
        <authorList>
            <person name="Zheng-Fei Y."/>
            <person name="Huan T."/>
        </authorList>
    </citation>
    <scope>NUCLEOTIDE SEQUENCE [LARGE SCALE GENOMIC DNA]</scope>
    <source>
        <strain evidence="3 4">B156</strain>
    </source>
</reference>
<evidence type="ECO:0000259" key="2">
    <source>
        <dbReference type="Pfam" id="PF01557"/>
    </source>
</evidence>
<dbReference type="GO" id="GO:0005737">
    <property type="term" value="C:cytoplasm"/>
    <property type="evidence" value="ECO:0007669"/>
    <property type="project" value="TreeGrafter"/>
</dbReference>
<dbReference type="InterPro" id="IPR036663">
    <property type="entry name" value="Fumarylacetoacetase_C_sf"/>
</dbReference>
<dbReference type="SUPFAM" id="SSF56529">
    <property type="entry name" value="FAH"/>
    <property type="match status" value="1"/>
</dbReference>
<dbReference type="RefSeq" id="WP_171563719.1">
    <property type="nucleotide sequence ID" value="NZ_JABFCS010000002.1"/>
</dbReference>
<dbReference type="PANTHER" id="PTHR30143">
    <property type="entry name" value="ACID HYDRATASE"/>
    <property type="match status" value="1"/>
</dbReference>
<gene>
    <name evidence="3" type="ORF">HK415_23025</name>
</gene>
<keyword evidence="4" id="KW-1185">Reference proteome</keyword>
<proteinExistence type="predicted"/>
<dbReference type="PANTHER" id="PTHR30143:SF0">
    <property type="entry name" value="2-KETO-4-PENTENOATE HYDRATASE"/>
    <property type="match status" value="1"/>
</dbReference>
<dbReference type="InterPro" id="IPR011234">
    <property type="entry name" value="Fumarylacetoacetase-like_C"/>
</dbReference>
<dbReference type="Gene3D" id="3.90.850.10">
    <property type="entry name" value="Fumarylacetoacetase-like, C-terminal domain"/>
    <property type="match status" value="1"/>
</dbReference>
<dbReference type="EMBL" id="JABFCS010000002">
    <property type="protein sequence ID" value="NNU45413.1"/>
    <property type="molecule type" value="Genomic_DNA"/>
</dbReference>
<evidence type="ECO:0000256" key="1">
    <source>
        <dbReference type="ARBA" id="ARBA00023239"/>
    </source>
</evidence>